<protein>
    <submittedName>
        <fullName evidence="1">Jg3926 protein</fullName>
    </submittedName>
</protein>
<organism evidence="1 2">
    <name type="scientific">Pararge aegeria aegeria</name>
    <dbReference type="NCBI Taxonomy" id="348720"/>
    <lineage>
        <taxon>Eukaryota</taxon>
        <taxon>Metazoa</taxon>
        <taxon>Ecdysozoa</taxon>
        <taxon>Arthropoda</taxon>
        <taxon>Hexapoda</taxon>
        <taxon>Insecta</taxon>
        <taxon>Pterygota</taxon>
        <taxon>Neoptera</taxon>
        <taxon>Endopterygota</taxon>
        <taxon>Lepidoptera</taxon>
        <taxon>Glossata</taxon>
        <taxon>Ditrysia</taxon>
        <taxon>Papilionoidea</taxon>
        <taxon>Nymphalidae</taxon>
        <taxon>Satyrinae</taxon>
        <taxon>Satyrini</taxon>
        <taxon>Parargina</taxon>
        <taxon>Pararge</taxon>
    </lineage>
</organism>
<name>A0A8S4RUF0_9NEOP</name>
<dbReference type="Proteomes" id="UP000838756">
    <property type="component" value="Unassembled WGS sequence"/>
</dbReference>
<reference evidence="1" key="1">
    <citation type="submission" date="2022-03" db="EMBL/GenBank/DDBJ databases">
        <authorList>
            <person name="Lindestad O."/>
        </authorList>
    </citation>
    <scope>NUCLEOTIDE SEQUENCE</scope>
</reference>
<keyword evidence="2" id="KW-1185">Reference proteome</keyword>
<dbReference type="AlphaFoldDB" id="A0A8S4RUF0"/>
<dbReference type="EMBL" id="CAKXAJ010025582">
    <property type="protein sequence ID" value="CAH2241591.1"/>
    <property type="molecule type" value="Genomic_DNA"/>
</dbReference>
<sequence length="98" mass="11809">MGLIRKLRVRVSQRDQIRNKEIRRRTRVTETAERVAKLKLQWLGHIARRTDGSWDRKVLEWRPRPGKRSVGWPPTRWTIDIRRVAGGRWRQTTQELST</sequence>
<gene>
    <name evidence="1" type="primary">jg3926</name>
    <name evidence="1" type="ORF">PAEG_LOCUS18017</name>
</gene>
<evidence type="ECO:0000313" key="1">
    <source>
        <dbReference type="EMBL" id="CAH2241591.1"/>
    </source>
</evidence>
<comment type="caution">
    <text evidence="1">The sequence shown here is derived from an EMBL/GenBank/DDBJ whole genome shotgun (WGS) entry which is preliminary data.</text>
</comment>
<proteinExistence type="predicted"/>
<dbReference type="OrthoDB" id="407509at2759"/>
<accession>A0A8S4RUF0</accession>
<evidence type="ECO:0000313" key="2">
    <source>
        <dbReference type="Proteomes" id="UP000838756"/>
    </source>
</evidence>